<evidence type="ECO:0000256" key="6">
    <source>
        <dbReference type="ARBA" id="ARBA00022842"/>
    </source>
</evidence>
<dbReference type="Proteomes" id="UP000232638">
    <property type="component" value="Chromosome"/>
</dbReference>
<evidence type="ECO:0000256" key="5">
    <source>
        <dbReference type="ARBA" id="ARBA00022801"/>
    </source>
</evidence>
<keyword evidence="6 8" id="KW-0460">Magnesium</keyword>
<keyword evidence="4 8" id="KW-0479">Metal-binding</keyword>
<comment type="function">
    <text evidence="8">Toxic component of a toxin-antitoxin (TA) system. An RNase.</text>
</comment>
<comment type="cofactor">
    <cofactor evidence="1 8">
        <name>Mg(2+)</name>
        <dbReference type="ChEBI" id="CHEBI:18420"/>
    </cofactor>
</comment>
<evidence type="ECO:0000256" key="1">
    <source>
        <dbReference type="ARBA" id="ARBA00001946"/>
    </source>
</evidence>
<dbReference type="CDD" id="cd18748">
    <property type="entry name" value="PIN_VapC4-5_FitB-like"/>
    <property type="match status" value="1"/>
</dbReference>
<dbReference type="AlphaFoldDB" id="A0A2K8U202"/>
<dbReference type="SUPFAM" id="SSF88723">
    <property type="entry name" value="PIN domain-like"/>
    <property type="match status" value="1"/>
</dbReference>
<dbReference type="HAMAP" id="MF_00265">
    <property type="entry name" value="VapC_Nob1"/>
    <property type="match status" value="1"/>
</dbReference>
<dbReference type="RefSeq" id="WP_100917430.1">
    <property type="nucleotide sequence ID" value="NZ_CP020370.1"/>
</dbReference>
<dbReference type="OrthoDB" id="9796690at2"/>
<protein>
    <recommendedName>
        <fullName evidence="8">Ribonuclease VapC</fullName>
        <shortName evidence="8">RNase VapC</shortName>
        <ecNumber evidence="8">3.1.-.-</ecNumber>
    </recommendedName>
    <alternativeName>
        <fullName evidence="8">Toxin VapC</fullName>
    </alternativeName>
</protein>
<dbReference type="EC" id="3.1.-.-" evidence="8"/>
<dbReference type="GO" id="GO:0090729">
    <property type="term" value="F:toxin activity"/>
    <property type="evidence" value="ECO:0007669"/>
    <property type="project" value="UniProtKB-KW"/>
</dbReference>
<evidence type="ECO:0000256" key="7">
    <source>
        <dbReference type="ARBA" id="ARBA00038093"/>
    </source>
</evidence>
<evidence type="ECO:0000256" key="2">
    <source>
        <dbReference type="ARBA" id="ARBA00022649"/>
    </source>
</evidence>
<accession>A0A2K8U202</accession>
<dbReference type="Pfam" id="PF01850">
    <property type="entry name" value="PIN"/>
    <property type="match status" value="1"/>
</dbReference>
<evidence type="ECO:0000256" key="4">
    <source>
        <dbReference type="ARBA" id="ARBA00022723"/>
    </source>
</evidence>
<keyword evidence="11" id="KW-1185">Reference proteome</keyword>
<name>A0A2K8U202_9GAMM</name>
<feature type="binding site" evidence="8">
    <location>
        <position position="100"/>
    </location>
    <ligand>
        <name>Mg(2+)</name>
        <dbReference type="ChEBI" id="CHEBI:18420"/>
    </ligand>
</feature>
<comment type="similarity">
    <text evidence="7 8">Belongs to the PINc/VapC protein family.</text>
</comment>
<keyword evidence="5 8" id="KW-0378">Hydrolase</keyword>
<organism evidence="10 11">
    <name type="scientific">Candidatus Thiodictyon syntrophicum</name>
    <dbReference type="NCBI Taxonomy" id="1166950"/>
    <lineage>
        <taxon>Bacteria</taxon>
        <taxon>Pseudomonadati</taxon>
        <taxon>Pseudomonadota</taxon>
        <taxon>Gammaproteobacteria</taxon>
        <taxon>Chromatiales</taxon>
        <taxon>Chromatiaceae</taxon>
        <taxon>Thiodictyon</taxon>
    </lineage>
</organism>
<dbReference type="SMART" id="SM00670">
    <property type="entry name" value="PINc"/>
    <property type="match status" value="1"/>
</dbReference>
<keyword evidence="2 8" id="KW-1277">Toxin-antitoxin system</keyword>
<keyword evidence="3 8" id="KW-0540">Nuclease</keyword>
<dbReference type="GO" id="GO:0016787">
    <property type="term" value="F:hydrolase activity"/>
    <property type="evidence" value="ECO:0007669"/>
    <property type="project" value="UniProtKB-KW"/>
</dbReference>
<reference evidence="10 11" key="1">
    <citation type="submission" date="2017-03" db="EMBL/GenBank/DDBJ databases">
        <title>Complete genome sequence of Candidatus 'Thiodictyon syntrophicum' sp. nov. strain Cad16T, a photolithoautotroph purple sulfur bacterium isolated from an alpine meromictic lake.</title>
        <authorList>
            <person name="Luedin S.M."/>
            <person name="Pothier J.F."/>
            <person name="Danza F."/>
            <person name="Storelli N."/>
            <person name="Wittwer M."/>
            <person name="Tonolla M."/>
        </authorList>
    </citation>
    <scope>NUCLEOTIDE SEQUENCE [LARGE SCALE GENOMIC DNA]</scope>
    <source>
        <strain evidence="10 11">Cad16T</strain>
    </source>
</reference>
<gene>
    <name evidence="8" type="primary">vapC</name>
    <name evidence="10" type="ORF">THSYN_00625</name>
</gene>
<proteinExistence type="inferred from homology"/>
<keyword evidence="8" id="KW-0800">Toxin</keyword>
<dbReference type="EMBL" id="CP020370">
    <property type="protein sequence ID" value="AUB79610.1"/>
    <property type="molecule type" value="Genomic_DNA"/>
</dbReference>
<dbReference type="GO" id="GO:0000287">
    <property type="term" value="F:magnesium ion binding"/>
    <property type="evidence" value="ECO:0007669"/>
    <property type="project" value="UniProtKB-UniRule"/>
</dbReference>
<feature type="domain" description="PIN" evidence="9">
    <location>
        <begin position="4"/>
        <end position="123"/>
    </location>
</feature>
<feature type="binding site" evidence="8">
    <location>
        <position position="9"/>
    </location>
    <ligand>
        <name>Mg(2+)</name>
        <dbReference type="ChEBI" id="CHEBI:18420"/>
    </ligand>
</feature>
<dbReference type="PANTHER" id="PTHR33653:SF1">
    <property type="entry name" value="RIBONUCLEASE VAPC2"/>
    <property type="match status" value="1"/>
</dbReference>
<evidence type="ECO:0000259" key="9">
    <source>
        <dbReference type="SMART" id="SM00670"/>
    </source>
</evidence>
<sequence length="139" mass="15150">MPKPAYLLDTNIVSDLVRRPAGSIRDCIAARGEERVCTSIVVAAELRFGAAKKGSQRLTAQLKTVLTALDILPFDEPADRRYGEIRAALERAGTPIGTNDLLIAAHALAHGLILVTANEDEFRRVPGLVVENWLNHEGR</sequence>
<dbReference type="KEGG" id="tsy:THSYN_00625"/>
<evidence type="ECO:0000256" key="3">
    <source>
        <dbReference type="ARBA" id="ARBA00022722"/>
    </source>
</evidence>
<dbReference type="InterPro" id="IPR029060">
    <property type="entry name" value="PIN-like_dom_sf"/>
</dbReference>
<dbReference type="Gene3D" id="3.40.50.1010">
    <property type="entry name" value="5'-nuclease"/>
    <property type="match status" value="1"/>
</dbReference>
<dbReference type="InterPro" id="IPR022907">
    <property type="entry name" value="VapC_family"/>
</dbReference>
<evidence type="ECO:0000313" key="11">
    <source>
        <dbReference type="Proteomes" id="UP000232638"/>
    </source>
</evidence>
<dbReference type="InterPro" id="IPR002716">
    <property type="entry name" value="PIN_dom"/>
</dbReference>
<evidence type="ECO:0000313" key="10">
    <source>
        <dbReference type="EMBL" id="AUB79610.1"/>
    </source>
</evidence>
<dbReference type="InterPro" id="IPR050556">
    <property type="entry name" value="Type_II_TA_system_RNase"/>
</dbReference>
<evidence type="ECO:0000256" key="8">
    <source>
        <dbReference type="HAMAP-Rule" id="MF_00265"/>
    </source>
</evidence>
<dbReference type="PANTHER" id="PTHR33653">
    <property type="entry name" value="RIBONUCLEASE VAPC2"/>
    <property type="match status" value="1"/>
</dbReference>
<dbReference type="GO" id="GO:0004540">
    <property type="term" value="F:RNA nuclease activity"/>
    <property type="evidence" value="ECO:0007669"/>
    <property type="project" value="InterPro"/>
</dbReference>